<dbReference type="EMBL" id="CVQH01025860">
    <property type="protein sequence ID" value="CRK39322.1"/>
    <property type="molecule type" value="Genomic_DNA"/>
</dbReference>
<accession>A0A0G4MYS6</accession>
<name>A0A0G4MYS6_VERLO</name>
<proteinExistence type="predicted"/>
<dbReference type="GO" id="GO:0000976">
    <property type="term" value="F:transcription cis-regulatory region binding"/>
    <property type="evidence" value="ECO:0007669"/>
    <property type="project" value="TreeGrafter"/>
</dbReference>
<feature type="region of interest" description="Disordered" evidence="2">
    <location>
        <begin position="186"/>
        <end position="219"/>
    </location>
</feature>
<evidence type="ECO:0000313" key="4">
    <source>
        <dbReference type="Proteomes" id="UP000044602"/>
    </source>
</evidence>
<evidence type="ECO:0000313" key="3">
    <source>
        <dbReference type="EMBL" id="CRK39322.1"/>
    </source>
</evidence>
<dbReference type="AlphaFoldDB" id="A0A0G4MYS6"/>
<evidence type="ECO:0000256" key="1">
    <source>
        <dbReference type="ARBA" id="ARBA00023242"/>
    </source>
</evidence>
<keyword evidence="4" id="KW-1185">Reference proteome</keyword>
<dbReference type="GO" id="GO:0003700">
    <property type="term" value="F:DNA-binding transcription factor activity"/>
    <property type="evidence" value="ECO:0007669"/>
    <property type="project" value="TreeGrafter"/>
</dbReference>
<sequence length="627" mass="69270">MGEKKKRGRLFAPPASRAASTMCPATLEGCRAAEVEHRRRNPPKPLAENLTSFALASGDSSRHGPIFGQWIQWAVSEAVQWSQSPSPKDLALWCPVASLQELSTAHLIWTTSTSTSLVSPASHSVTSSHVDFRPELREADTGSTACLADPPCLAILVDLARSNVSDERQPICQRCSIAGRYCERTARPTRQPLPERRDRGHGDAVTGPSPKWPSPDNPRKALESPDIARIFHHYIIEIAPWYDLSDPASTFGTRLPRLALEMPLPFSAIIAQAAMQICQTTAPSQRTVAEFYHGHCVRLLIELRDDCGSVESEAALAAVCLLRSYEILDEEVDPNRHLHGAYSLASRQKLLLDNGFRTLSSAGFWNYLREDITYSLFEEHPLKMDLENIPMPTQHLEDHDHLNAISLVLGRTLNAHFSDGSPGRDQPVSVSAMLHMLRSWQEALPRHFDPLCRDNSRPSGALPLVWMLGDCHAAARQYFLVSIMVLCMIMPLETLTEILQLVELDLPFSPSREDILETCALEVCGLAFTAKSQPVLVNAFGPISYCHGDLIVKDSKILKFYTVTRVPLVTMTPANGSTEIWLGAHNNDISAQEGAHGDRGSGCIKQDLLEKNRAIRGLCQPVVKKGV</sequence>
<evidence type="ECO:0000256" key="2">
    <source>
        <dbReference type="SAM" id="MobiDB-lite"/>
    </source>
</evidence>
<dbReference type="GO" id="GO:0005634">
    <property type="term" value="C:nucleus"/>
    <property type="evidence" value="ECO:0007669"/>
    <property type="project" value="TreeGrafter"/>
</dbReference>
<dbReference type="GO" id="GO:0045944">
    <property type="term" value="P:positive regulation of transcription by RNA polymerase II"/>
    <property type="evidence" value="ECO:0007669"/>
    <property type="project" value="TreeGrafter"/>
</dbReference>
<dbReference type="Proteomes" id="UP000044602">
    <property type="component" value="Unassembled WGS sequence"/>
</dbReference>
<reference evidence="3 4" key="1">
    <citation type="submission" date="2015-05" db="EMBL/GenBank/DDBJ databases">
        <authorList>
            <person name="Wang D.B."/>
            <person name="Wang M."/>
        </authorList>
    </citation>
    <scope>NUCLEOTIDE SEQUENCE [LARGE SCALE GENOMIC DNA]</scope>
    <source>
        <strain evidence="3">VL1</strain>
    </source>
</reference>
<keyword evidence="1" id="KW-0539">Nucleus</keyword>
<feature type="compositionally biased region" description="Basic and acidic residues" evidence="2">
    <location>
        <begin position="193"/>
        <end position="202"/>
    </location>
</feature>
<protein>
    <submittedName>
        <fullName evidence="3">Uncharacterized protein</fullName>
    </submittedName>
</protein>
<dbReference type="STRING" id="100787.A0A0G4MYS6"/>
<gene>
    <name evidence="3" type="ORF">BN1708_001574</name>
</gene>
<dbReference type="PANTHER" id="PTHR37534:SF2">
    <property type="entry name" value="N-ACETYLTRANSFERASE DOMAIN-CONTAINING PROTEIN"/>
    <property type="match status" value="1"/>
</dbReference>
<dbReference type="PANTHER" id="PTHR37534">
    <property type="entry name" value="TRANSCRIPTIONAL ACTIVATOR PROTEIN UGA3"/>
    <property type="match status" value="1"/>
</dbReference>
<organism evidence="3 4">
    <name type="scientific">Verticillium longisporum</name>
    <name type="common">Verticillium dahliae var. longisporum</name>
    <dbReference type="NCBI Taxonomy" id="100787"/>
    <lineage>
        <taxon>Eukaryota</taxon>
        <taxon>Fungi</taxon>
        <taxon>Dikarya</taxon>
        <taxon>Ascomycota</taxon>
        <taxon>Pezizomycotina</taxon>
        <taxon>Sordariomycetes</taxon>
        <taxon>Hypocreomycetidae</taxon>
        <taxon>Glomerellales</taxon>
        <taxon>Plectosphaerellaceae</taxon>
        <taxon>Verticillium</taxon>
    </lineage>
</organism>